<reference evidence="2 3" key="1">
    <citation type="journal article" date="2019" name="Sci. Rep.">
        <title>Orb-weaving spider Araneus ventricosus genome elucidates the spidroin gene catalogue.</title>
        <authorList>
            <person name="Kono N."/>
            <person name="Nakamura H."/>
            <person name="Ohtoshi R."/>
            <person name="Moran D.A.P."/>
            <person name="Shinohara A."/>
            <person name="Yoshida Y."/>
            <person name="Fujiwara M."/>
            <person name="Mori M."/>
            <person name="Tomita M."/>
            <person name="Arakawa K."/>
        </authorList>
    </citation>
    <scope>NUCLEOTIDE SEQUENCE [LARGE SCALE GENOMIC DNA]</scope>
</reference>
<proteinExistence type="predicted"/>
<evidence type="ECO:0000313" key="3">
    <source>
        <dbReference type="Proteomes" id="UP000499080"/>
    </source>
</evidence>
<feature type="region of interest" description="Disordered" evidence="1">
    <location>
        <begin position="58"/>
        <end position="78"/>
    </location>
</feature>
<protein>
    <submittedName>
        <fullName evidence="2">Uncharacterized protein</fullName>
    </submittedName>
</protein>
<evidence type="ECO:0000313" key="2">
    <source>
        <dbReference type="EMBL" id="GBO09274.1"/>
    </source>
</evidence>
<dbReference type="AlphaFoldDB" id="A0A4Y2UB15"/>
<sequence length="130" mass="14514">FIPENWITPDLPEHLGPLNDSNCNSSDTEVGILVIITDHCSTSPVGTTRGLFRDGSRHFEPRFDDENDTRDVNPTPSKLPHYTSGRTFDPGGMYQHALGLLTRWICGGIGFRTWSPPTPRPYYQATVALK</sequence>
<dbReference type="EMBL" id="BGPR01034759">
    <property type="protein sequence ID" value="GBO09274.1"/>
    <property type="molecule type" value="Genomic_DNA"/>
</dbReference>
<gene>
    <name evidence="2" type="ORF">AVEN_187065_1</name>
</gene>
<name>A0A4Y2UB15_ARAVE</name>
<accession>A0A4Y2UB15</accession>
<keyword evidence="3" id="KW-1185">Reference proteome</keyword>
<organism evidence="2 3">
    <name type="scientific">Araneus ventricosus</name>
    <name type="common">Orbweaver spider</name>
    <name type="synonym">Epeira ventricosa</name>
    <dbReference type="NCBI Taxonomy" id="182803"/>
    <lineage>
        <taxon>Eukaryota</taxon>
        <taxon>Metazoa</taxon>
        <taxon>Ecdysozoa</taxon>
        <taxon>Arthropoda</taxon>
        <taxon>Chelicerata</taxon>
        <taxon>Arachnida</taxon>
        <taxon>Araneae</taxon>
        <taxon>Araneomorphae</taxon>
        <taxon>Entelegynae</taxon>
        <taxon>Araneoidea</taxon>
        <taxon>Araneidae</taxon>
        <taxon>Araneus</taxon>
    </lineage>
</organism>
<comment type="caution">
    <text evidence="2">The sequence shown here is derived from an EMBL/GenBank/DDBJ whole genome shotgun (WGS) entry which is preliminary data.</text>
</comment>
<evidence type="ECO:0000256" key="1">
    <source>
        <dbReference type="SAM" id="MobiDB-lite"/>
    </source>
</evidence>
<feature type="non-terminal residue" evidence="2">
    <location>
        <position position="1"/>
    </location>
</feature>
<dbReference type="Proteomes" id="UP000499080">
    <property type="component" value="Unassembled WGS sequence"/>
</dbReference>